<dbReference type="Proteomes" id="UP000325385">
    <property type="component" value="Chromosome"/>
</dbReference>
<evidence type="ECO:0000256" key="3">
    <source>
        <dbReference type="ARBA" id="ARBA00022679"/>
    </source>
</evidence>
<dbReference type="PROSITE" id="PS50126">
    <property type="entry name" value="S1"/>
    <property type="match status" value="1"/>
</dbReference>
<dbReference type="InterPro" id="IPR012340">
    <property type="entry name" value="NA-bd_OB-fold"/>
</dbReference>
<dbReference type="Pfam" id="PF01138">
    <property type="entry name" value="RNase_PH"/>
    <property type="match status" value="2"/>
</dbReference>
<dbReference type="PANTHER" id="PTHR11252">
    <property type="entry name" value="POLYRIBONUCLEOTIDE NUCLEOTIDYLTRANSFERASE"/>
    <property type="match status" value="1"/>
</dbReference>
<sequence length="758" mass="81747">MFDTKTVSLEWGGKTLTLETGRIARQADGAVLATYGETVVLCAVTAAKSVREGQDFFPLTVHYQEKFSAAGRIPGGFFKREGRATEKETLTSRLIDRPVRPLFPEGFYNEINVIAQVLSYDGETEPDIVAMIAASAALTISGVPFMGPIGAARVGFKNGEYVLNPSLEDALGEDGRLDLVVAATQDAVMMVESEAKELTEEEMLGAVMFAHEESRKVIGAIVELAEQAAKDPWEIDTSDDTSAIKEKLRGIVGDDIAAAYKLTDKSARSDALSAAREKAKEAFAEEEPQTQMVANKAVKKLEAEIVRGAILKDGQRIDGRKLDQVRPIEAMVGLLPRTHGSALFTRGETQAICTTTLGTKDAEQMIDGLEGLSYNHFMLHYNFPPYSVGEVGRFGFTSRRETGHGKLAWRALHPVLPAHEDFPYTIRILSDITESNGSSSMATVCGGCLSMMDAGVPIERPVSGIAMGLILEGDEFAVLSDILGDEDHLGDMDFKVAGSESGITSLQMDIKVAGITQEIMKTALEQAKAGRAHILGEMNKALSTARTGVSKHAPRIETMQIDKSKIRDVIGTGGKVIREIVAETGAKVDIDDEGVIKISSSNADEIEAAKKWIEGIVEEAEVGKIYNGKVVNIVDFGAFVNFMGGKDGLVHVSEMKNERVEKPTDVVSEGQEVKVKVLEIDNRGKVRLSMRVVDQETGEELEDTRPPREPRGDRGPRGGGGGRGGDRRGGRGGPRRDRDGGGNKDGGGEAHVPDFLKD</sequence>
<dbReference type="SUPFAM" id="SSF46915">
    <property type="entry name" value="Polynucleotide phosphorylase/guanosine pentaphosphate synthase (PNPase/GPSI), domain 3"/>
    <property type="match status" value="1"/>
</dbReference>
<dbReference type="HAMAP" id="MF_01595">
    <property type="entry name" value="PNPase"/>
    <property type="match status" value="1"/>
</dbReference>
<keyword evidence="5 8" id="KW-0479">Metal-binding</keyword>
<evidence type="ECO:0000259" key="10">
    <source>
        <dbReference type="PROSITE" id="PS50126"/>
    </source>
</evidence>
<dbReference type="SUPFAM" id="SSF55666">
    <property type="entry name" value="Ribonuclease PH domain 2-like"/>
    <property type="match status" value="2"/>
</dbReference>
<dbReference type="InterPro" id="IPR036456">
    <property type="entry name" value="PNPase_PH_RNA-bd_sf"/>
</dbReference>
<keyword evidence="4 8" id="KW-0548">Nucleotidyltransferase</keyword>
<dbReference type="SUPFAM" id="SSF50249">
    <property type="entry name" value="Nucleic acid-binding proteins"/>
    <property type="match status" value="1"/>
</dbReference>
<dbReference type="CDD" id="cd11364">
    <property type="entry name" value="RNase_PH_PNPase_2"/>
    <property type="match status" value="1"/>
</dbReference>
<dbReference type="EC" id="2.7.7.8" evidence="8"/>
<dbReference type="SMART" id="SM00322">
    <property type="entry name" value="KH"/>
    <property type="match status" value="1"/>
</dbReference>
<dbReference type="Gene3D" id="3.30.230.70">
    <property type="entry name" value="GHMP Kinase, N-terminal domain"/>
    <property type="match status" value="2"/>
</dbReference>
<dbReference type="FunFam" id="3.30.1370.10:FF:000001">
    <property type="entry name" value="Polyribonucleotide nucleotidyltransferase"/>
    <property type="match status" value="1"/>
</dbReference>
<dbReference type="PROSITE" id="PS50084">
    <property type="entry name" value="KH_TYPE_1"/>
    <property type="match status" value="1"/>
</dbReference>
<dbReference type="CDD" id="cd11363">
    <property type="entry name" value="RNase_PH_PNPase_1"/>
    <property type="match status" value="1"/>
</dbReference>
<dbReference type="InterPro" id="IPR015848">
    <property type="entry name" value="PNPase_PH_RNA-bd_bac/org-type"/>
</dbReference>
<feature type="compositionally biased region" description="Basic and acidic residues" evidence="9">
    <location>
        <begin position="703"/>
        <end position="716"/>
    </location>
</feature>
<dbReference type="CDD" id="cd04472">
    <property type="entry name" value="S1_PNPase"/>
    <property type="match status" value="1"/>
</dbReference>
<dbReference type="AlphaFoldDB" id="A0A5P6NGG8"/>
<feature type="domain" description="S1 motif" evidence="10">
    <location>
        <begin position="623"/>
        <end position="691"/>
    </location>
</feature>
<reference evidence="12" key="1">
    <citation type="submission" date="2018-09" db="EMBL/GenBank/DDBJ databases">
        <title>Nocardia yunnanensis sp. nov., an actinomycete isolated from a soil sample.</title>
        <authorList>
            <person name="Zhang J."/>
        </authorList>
    </citation>
    <scope>NUCLEOTIDE SEQUENCE [LARGE SCALE GENOMIC DNA]</scope>
    <source>
        <strain evidence="12">21-3</strain>
    </source>
</reference>
<evidence type="ECO:0000313" key="11">
    <source>
        <dbReference type="EMBL" id="QFI64293.1"/>
    </source>
</evidence>
<dbReference type="GO" id="GO:0006402">
    <property type="term" value="P:mRNA catabolic process"/>
    <property type="evidence" value="ECO:0007669"/>
    <property type="project" value="UniProtKB-UniRule"/>
</dbReference>
<comment type="function">
    <text evidence="8">Involved in mRNA degradation. Catalyzes the phosphorolysis of single-stranded polyribonucleotides processively in the 3'- to 5'-direction.</text>
</comment>
<name>A0A5P6NGG8_9SPHN</name>
<proteinExistence type="inferred from homology"/>
<dbReference type="GO" id="GO:0005829">
    <property type="term" value="C:cytosol"/>
    <property type="evidence" value="ECO:0007669"/>
    <property type="project" value="UniProtKB-ARBA"/>
</dbReference>
<dbReference type="SUPFAM" id="SSF54791">
    <property type="entry name" value="Eukaryotic type KH-domain (KH-domain type I)"/>
    <property type="match status" value="1"/>
</dbReference>
<dbReference type="Pfam" id="PF00575">
    <property type="entry name" value="S1"/>
    <property type="match status" value="1"/>
</dbReference>
<dbReference type="Pfam" id="PF00013">
    <property type="entry name" value="KH_1"/>
    <property type="match status" value="1"/>
</dbReference>
<dbReference type="GO" id="GO:0004654">
    <property type="term" value="F:polyribonucleotide nucleotidyltransferase activity"/>
    <property type="evidence" value="ECO:0007669"/>
    <property type="project" value="UniProtKB-UniRule"/>
</dbReference>
<dbReference type="GO" id="GO:0000175">
    <property type="term" value="F:3'-5'-RNA exonuclease activity"/>
    <property type="evidence" value="ECO:0007669"/>
    <property type="project" value="TreeGrafter"/>
</dbReference>
<dbReference type="PANTHER" id="PTHR11252:SF0">
    <property type="entry name" value="POLYRIBONUCLEOTIDE NUCLEOTIDYLTRANSFERASE 1, MITOCHONDRIAL"/>
    <property type="match status" value="1"/>
</dbReference>
<keyword evidence="3 8" id="KW-0808">Transferase</keyword>
<evidence type="ECO:0000256" key="5">
    <source>
        <dbReference type="ARBA" id="ARBA00022723"/>
    </source>
</evidence>
<dbReference type="EMBL" id="CP032228">
    <property type="protein sequence ID" value="QFI64293.1"/>
    <property type="molecule type" value="Genomic_DNA"/>
</dbReference>
<dbReference type="Pfam" id="PF03725">
    <property type="entry name" value="RNase_PH_C"/>
    <property type="match status" value="1"/>
</dbReference>
<keyword evidence="2 8" id="KW-0963">Cytoplasm</keyword>
<dbReference type="SUPFAM" id="SSF54211">
    <property type="entry name" value="Ribosomal protein S5 domain 2-like"/>
    <property type="match status" value="2"/>
</dbReference>
<dbReference type="GO" id="GO:0000287">
    <property type="term" value="F:magnesium ion binding"/>
    <property type="evidence" value="ECO:0007669"/>
    <property type="project" value="UniProtKB-UniRule"/>
</dbReference>
<dbReference type="InterPro" id="IPR027408">
    <property type="entry name" value="PNPase/RNase_PH_dom_sf"/>
</dbReference>
<dbReference type="RefSeq" id="WP_151886252.1">
    <property type="nucleotide sequence ID" value="NZ_CP032228.1"/>
</dbReference>
<dbReference type="InterPro" id="IPR003029">
    <property type="entry name" value="S1_domain"/>
</dbReference>
<evidence type="ECO:0000256" key="8">
    <source>
        <dbReference type="HAMAP-Rule" id="MF_01595"/>
    </source>
</evidence>
<dbReference type="GeneID" id="69698482"/>
<protein>
    <recommendedName>
        <fullName evidence="8">Polyribonucleotide nucleotidyltransferase</fullName>
        <ecNumber evidence="8">2.7.7.8</ecNumber>
    </recommendedName>
    <alternativeName>
        <fullName evidence="8">Polynucleotide phosphorylase</fullName>
        <shortName evidence="8">PNPase</shortName>
    </alternativeName>
</protein>
<evidence type="ECO:0000256" key="7">
    <source>
        <dbReference type="ARBA" id="ARBA00022884"/>
    </source>
</evidence>
<evidence type="ECO:0000256" key="6">
    <source>
        <dbReference type="ARBA" id="ARBA00022842"/>
    </source>
</evidence>
<evidence type="ECO:0000256" key="1">
    <source>
        <dbReference type="ARBA" id="ARBA00007404"/>
    </source>
</evidence>
<keyword evidence="6 8" id="KW-0460">Magnesium</keyword>
<dbReference type="Gene3D" id="2.40.50.140">
    <property type="entry name" value="Nucleic acid-binding proteins"/>
    <property type="match status" value="1"/>
</dbReference>
<feature type="region of interest" description="Disordered" evidence="9">
    <location>
        <begin position="691"/>
        <end position="758"/>
    </location>
</feature>
<dbReference type="GO" id="GO:0003723">
    <property type="term" value="F:RNA binding"/>
    <property type="evidence" value="ECO:0007669"/>
    <property type="project" value="UniProtKB-UniRule"/>
</dbReference>
<evidence type="ECO:0000256" key="4">
    <source>
        <dbReference type="ARBA" id="ARBA00022695"/>
    </source>
</evidence>
<dbReference type="Pfam" id="PF03726">
    <property type="entry name" value="PNPase"/>
    <property type="match status" value="1"/>
</dbReference>
<dbReference type="NCBIfam" id="NF008805">
    <property type="entry name" value="PRK11824.1"/>
    <property type="match status" value="1"/>
</dbReference>
<comment type="similarity">
    <text evidence="1 8">Belongs to the polyribonucleotide nucleotidyltransferase family.</text>
</comment>
<dbReference type="PIRSF" id="PIRSF005499">
    <property type="entry name" value="PNPase"/>
    <property type="match status" value="1"/>
</dbReference>
<dbReference type="FunFam" id="2.40.50.140:FF:000107">
    <property type="entry name" value="Polyribonucleotide nucleotidyltransferase"/>
    <property type="match status" value="1"/>
</dbReference>
<dbReference type="InterPro" id="IPR004087">
    <property type="entry name" value="KH_dom"/>
</dbReference>
<feature type="binding site" evidence="8">
    <location>
        <position position="493"/>
    </location>
    <ligand>
        <name>Mg(2+)</name>
        <dbReference type="ChEBI" id="CHEBI:18420"/>
    </ligand>
</feature>
<accession>A0A5P6NGG8</accession>
<organism evidence="11 12">
    <name type="scientific">Qipengyuania flava</name>
    <dbReference type="NCBI Taxonomy" id="192812"/>
    <lineage>
        <taxon>Bacteria</taxon>
        <taxon>Pseudomonadati</taxon>
        <taxon>Pseudomonadota</taxon>
        <taxon>Alphaproteobacteria</taxon>
        <taxon>Sphingomonadales</taxon>
        <taxon>Erythrobacteraceae</taxon>
        <taxon>Qipengyuania</taxon>
    </lineage>
</organism>
<dbReference type="InterPro" id="IPR036612">
    <property type="entry name" value="KH_dom_type_1_sf"/>
</dbReference>
<comment type="catalytic activity">
    <reaction evidence="8">
        <text>RNA(n+1) + phosphate = RNA(n) + a ribonucleoside 5'-diphosphate</text>
        <dbReference type="Rhea" id="RHEA:22096"/>
        <dbReference type="Rhea" id="RHEA-COMP:14527"/>
        <dbReference type="Rhea" id="RHEA-COMP:17342"/>
        <dbReference type="ChEBI" id="CHEBI:43474"/>
        <dbReference type="ChEBI" id="CHEBI:57930"/>
        <dbReference type="ChEBI" id="CHEBI:140395"/>
        <dbReference type="EC" id="2.7.7.8"/>
    </reaction>
</comment>
<dbReference type="CDD" id="cd02393">
    <property type="entry name" value="KH-I_PNPase"/>
    <property type="match status" value="1"/>
</dbReference>
<keyword evidence="7 8" id="KW-0694">RNA-binding</keyword>
<dbReference type="SMART" id="SM00316">
    <property type="entry name" value="S1"/>
    <property type="match status" value="1"/>
</dbReference>
<comment type="subcellular location">
    <subcellularLocation>
        <location evidence="8">Cytoplasm</location>
    </subcellularLocation>
</comment>
<comment type="cofactor">
    <cofactor evidence="8">
        <name>Mg(2+)</name>
        <dbReference type="ChEBI" id="CHEBI:18420"/>
    </cofactor>
</comment>
<evidence type="ECO:0000256" key="9">
    <source>
        <dbReference type="SAM" id="MobiDB-lite"/>
    </source>
</evidence>
<gene>
    <name evidence="8 11" type="primary">pnp</name>
    <name evidence="11" type="ORF">D0Y83_14260</name>
</gene>
<dbReference type="InterPro" id="IPR004088">
    <property type="entry name" value="KH_dom_type_1"/>
</dbReference>
<dbReference type="Gene3D" id="3.30.1370.10">
    <property type="entry name" value="K Homology domain, type 1"/>
    <property type="match status" value="1"/>
</dbReference>
<dbReference type="InterPro" id="IPR020568">
    <property type="entry name" value="Ribosomal_Su5_D2-typ_SF"/>
</dbReference>
<dbReference type="InterPro" id="IPR012162">
    <property type="entry name" value="PNPase"/>
</dbReference>
<dbReference type="GO" id="GO:0006396">
    <property type="term" value="P:RNA processing"/>
    <property type="evidence" value="ECO:0007669"/>
    <property type="project" value="InterPro"/>
</dbReference>
<evidence type="ECO:0000313" key="12">
    <source>
        <dbReference type="Proteomes" id="UP000325385"/>
    </source>
</evidence>
<dbReference type="InterPro" id="IPR036345">
    <property type="entry name" value="ExoRNase_PH_dom2_sf"/>
</dbReference>
<evidence type="ECO:0000256" key="2">
    <source>
        <dbReference type="ARBA" id="ARBA00022490"/>
    </source>
</evidence>
<dbReference type="InterPro" id="IPR001247">
    <property type="entry name" value="ExoRNase_PH_dom1"/>
</dbReference>
<dbReference type="FunFam" id="3.30.230.70:FF:000001">
    <property type="entry name" value="Polyribonucleotide nucleotidyltransferase"/>
    <property type="match status" value="1"/>
</dbReference>
<feature type="binding site" evidence="8">
    <location>
        <position position="487"/>
    </location>
    <ligand>
        <name>Mg(2+)</name>
        <dbReference type="ChEBI" id="CHEBI:18420"/>
    </ligand>
</feature>
<dbReference type="InterPro" id="IPR015847">
    <property type="entry name" value="ExoRNase_PH_dom2"/>
</dbReference>
<dbReference type="NCBIfam" id="TIGR03591">
    <property type="entry name" value="polynuc_phos"/>
    <property type="match status" value="1"/>
</dbReference>
<feature type="compositionally biased region" description="Basic and acidic residues" evidence="9">
    <location>
        <begin position="724"/>
        <end position="758"/>
    </location>
</feature>
<dbReference type="FunFam" id="3.30.230.70:FF:000002">
    <property type="entry name" value="Polyribonucleotide nucleotidyltransferase"/>
    <property type="match status" value="1"/>
</dbReference>